<sequence length="154" mass="16740">MSSTSFATATTTPLLETTSQYTAPLAQLVPYVKATSLFVLRAANSAFQFSKHLVVPIPILAYIFAPVTVFLGYLFYIFVFAPYSTLLYLLEALHPLYVFCGVACLTGILLGLVARGVAAVLIAFLVPPNEPQAVVKAENTMKKEESSTDEEHES</sequence>
<reference evidence="2 3" key="1">
    <citation type="submission" date="2020-07" db="EMBL/GenBank/DDBJ databases">
        <title>Comparative genomics of pyrophilous fungi reveals a link between fire events and developmental genes.</title>
        <authorList>
            <consortium name="DOE Joint Genome Institute"/>
            <person name="Steindorff A.S."/>
            <person name="Carver A."/>
            <person name="Calhoun S."/>
            <person name="Stillman K."/>
            <person name="Liu H."/>
            <person name="Lipzen A."/>
            <person name="Pangilinan J."/>
            <person name="Labutti K."/>
            <person name="Bruns T.D."/>
            <person name="Grigoriev I.V."/>
        </authorList>
    </citation>
    <scope>NUCLEOTIDE SEQUENCE [LARGE SCALE GENOMIC DNA]</scope>
    <source>
        <strain evidence="2 3">CBS 144469</strain>
    </source>
</reference>
<dbReference type="EMBL" id="JACGCI010000060">
    <property type="protein sequence ID" value="KAF6749901.1"/>
    <property type="molecule type" value="Genomic_DNA"/>
</dbReference>
<accession>A0A8H6M2I9</accession>
<organism evidence="2 3">
    <name type="scientific">Ephemerocybe angulata</name>
    <dbReference type="NCBI Taxonomy" id="980116"/>
    <lineage>
        <taxon>Eukaryota</taxon>
        <taxon>Fungi</taxon>
        <taxon>Dikarya</taxon>
        <taxon>Basidiomycota</taxon>
        <taxon>Agaricomycotina</taxon>
        <taxon>Agaricomycetes</taxon>
        <taxon>Agaricomycetidae</taxon>
        <taxon>Agaricales</taxon>
        <taxon>Agaricineae</taxon>
        <taxon>Psathyrellaceae</taxon>
        <taxon>Ephemerocybe</taxon>
    </lineage>
</organism>
<evidence type="ECO:0000256" key="1">
    <source>
        <dbReference type="SAM" id="Phobius"/>
    </source>
</evidence>
<name>A0A8H6M2I9_9AGAR</name>
<comment type="caution">
    <text evidence="2">The sequence shown here is derived from an EMBL/GenBank/DDBJ whole genome shotgun (WGS) entry which is preliminary data.</text>
</comment>
<dbReference type="OrthoDB" id="3366475at2759"/>
<proteinExistence type="predicted"/>
<gene>
    <name evidence="2" type="ORF">DFP72DRAFT_852159</name>
</gene>
<keyword evidence="3" id="KW-1185">Reference proteome</keyword>
<evidence type="ECO:0000313" key="3">
    <source>
        <dbReference type="Proteomes" id="UP000521943"/>
    </source>
</evidence>
<keyword evidence="1" id="KW-0472">Membrane</keyword>
<dbReference type="Proteomes" id="UP000521943">
    <property type="component" value="Unassembled WGS sequence"/>
</dbReference>
<evidence type="ECO:0008006" key="4">
    <source>
        <dbReference type="Google" id="ProtNLM"/>
    </source>
</evidence>
<keyword evidence="1" id="KW-1133">Transmembrane helix</keyword>
<keyword evidence="1" id="KW-0812">Transmembrane</keyword>
<protein>
    <recommendedName>
        <fullName evidence="4">Transmembrane protein</fullName>
    </recommendedName>
</protein>
<feature type="transmembrane region" description="Helical" evidence="1">
    <location>
        <begin position="96"/>
        <end position="126"/>
    </location>
</feature>
<evidence type="ECO:0000313" key="2">
    <source>
        <dbReference type="EMBL" id="KAF6749901.1"/>
    </source>
</evidence>
<feature type="transmembrane region" description="Helical" evidence="1">
    <location>
        <begin position="59"/>
        <end position="84"/>
    </location>
</feature>
<dbReference type="AlphaFoldDB" id="A0A8H6M2I9"/>